<proteinExistence type="predicted"/>
<dbReference type="EMBL" id="LXQA010256970">
    <property type="protein sequence ID" value="MCI38539.1"/>
    <property type="molecule type" value="Genomic_DNA"/>
</dbReference>
<keyword evidence="2" id="KW-1185">Reference proteome</keyword>
<dbReference type="AlphaFoldDB" id="A0A392RQE3"/>
<protein>
    <submittedName>
        <fullName evidence="1">Uncharacterized protein</fullName>
    </submittedName>
</protein>
<evidence type="ECO:0000313" key="2">
    <source>
        <dbReference type="Proteomes" id="UP000265520"/>
    </source>
</evidence>
<feature type="non-terminal residue" evidence="1">
    <location>
        <position position="56"/>
    </location>
</feature>
<sequence>MILTDKFCTRVLYSIAENICNILLLLPVSRCVRLLMRLHRQPCSLSGMTILKPFDG</sequence>
<organism evidence="1 2">
    <name type="scientific">Trifolium medium</name>
    <dbReference type="NCBI Taxonomy" id="97028"/>
    <lineage>
        <taxon>Eukaryota</taxon>
        <taxon>Viridiplantae</taxon>
        <taxon>Streptophyta</taxon>
        <taxon>Embryophyta</taxon>
        <taxon>Tracheophyta</taxon>
        <taxon>Spermatophyta</taxon>
        <taxon>Magnoliopsida</taxon>
        <taxon>eudicotyledons</taxon>
        <taxon>Gunneridae</taxon>
        <taxon>Pentapetalae</taxon>
        <taxon>rosids</taxon>
        <taxon>fabids</taxon>
        <taxon>Fabales</taxon>
        <taxon>Fabaceae</taxon>
        <taxon>Papilionoideae</taxon>
        <taxon>50 kb inversion clade</taxon>
        <taxon>NPAAA clade</taxon>
        <taxon>Hologalegina</taxon>
        <taxon>IRL clade</taxon>
        <taxon>Trifolieae</taxon>
        <taxon>Trifolium</taxon>
    </lineage>
</organism>
<name>A0A392RQE3_9FABA</name>
<dbReference type="Proteomes" id="UP000265520">
    <property type="component" value="Unassembled WGS sequence"/>
</dbReference>
<reference evidence="1 2" key="1">
    <citation type="journal article" date="2018" name="Front. Plant Sci.">
        <title>Red Clover (Trifolium pratense) and Zigzag Clover (T. medium) - A Picture of Genomic Similarities and Differences.</title>
        <authorList>
            <person name="Dluhosova J."/>
            <person name="Istvanek J."/>
            <person name="Nedelnik J."/>
            <person name="Repkova J."/>
        </authorList>
    </citation>
    <scope>NUCLEOTIDE SEQUENCE [LARGE SCALE GENOMIC DNA]</scope>
    <source>
        <strain evidence="2">cv. 10/8</strain>
        <tissue evidence="1">Leaf</tissue>
    </source>
</reference>
<accession>A0A392RQE3</accession>
<comment type="caution">
    <text evidence="1">The sequence shown here is derived from an EMBL/GenBank/DDBJ whole genome shotgun (WGS) entry which is preliminary data.</text>
</comment>
<evidence type="ECO:0000313" key="1">
    <source>
        <dbReference type="EMBL" id="MCI38539.1"/>
    </source>
</evidence>